<dbReference type="AlphaFoldDB" id="A0A7W6IMK6"/>
<reference evidence="1 2" key="1">
    <citation type="submission" date="2020-08" db="EMBL/GenBank/DDBJ databases">
        <title>Genomic Encyclopedia of Type Strains, Phase IV (KMG-IV): sequencing the most valuable type-strain genomes for metagenomic binning, comparative biology and taxonomic classification.</title>
        <authorList>
            <person name="Goeker M."/>
        </authorList>
    </citation>
    <scope>NUCLEOTIDE SEQUENCE [LARGE SCALE GENOMIC DNA]</scope>
    <source>
        <strain evidence="1 2">DSM 23447</strain>
    </source>
</reference>
<proteinExistence type="predicted"/>
<protein>
    <submittedName>
        <fullName evidence="1">Uncharacterized protein</fullName>
    </submittedName>
</protein>
<dbReference type="EMBL" id="JACIEW010000004">
    <property type="protein sequence ID" value="MBB4052382.1"/>
    <property type="molecule type" value="Genomic_DNA"/>
</dbReference>
<evidence type="ECO:0000313" key="2">
    <source>
        <dbReference type="Proteomes" id="UP000547011"/>
    </source>
</evidence>
<dbReference type="RefSeq" id="WP_183311089.1">
    <property type="nucleotide sequence ID" value="NZ_JAMYXP010000003.1"/>
</dbReference>
<gene>
    <name evidence="1" type="ORF">GGR20_002025</name>
</gene>
<evidence type="ECO:0000313" key="1">
    <source>
        <dbReference type="EMBL" id="MBB4052382.1"/>
    </source>
</evidence>
<keyword evidence="2" id="KW-1185">Reference proteome</keyword>
<accession>A0A7W6IMK6</accession>
<comment type="caution">
    <text evidence="1">The sequence shown here is derived from an EMBL/GenBank/DDBJ whole genome shotgun (WGS) entry which is preliminary data.</text>
</comment>
<name>A0A7W6IMK6_9HYPH</name>
<organism evidence="1 2">
    <name type="scientific">Devosia subaequoris</name>
    <dbReference type="NCBI Taxonomy" id="395930"/>
    <lineage>
        <taxon>Bacteria</taxon>
        <taxon>Pseudomonadati</taxon>
        <taxon>Pseudomonadota</taxon>
        <taxon>Alphaproteobacteria</taxon>
        <taxon>Hyphomicrobiales</taxon>
        <taxon>Devosiaceae</taxon>
        <taxon>Devosia</taxon>
    </lineage>
</organism>
<dbReference type="Proteomes" id="UP000547011">
    <property type="component" value="Unassembled WGS sequence"/>
</dbReference>
<sequence>MTDDALERGLRRLDTIQALYELTCEDGLLWNVAGTGLSHSPPLQAAVLAALGKLEDLCAAVDAELAENEVGYLELLEEGLIERERGGRNNWGDHKVSVANTYIARHKDMKLLADLAHRNDRASIAAQLHRWEAQRVEKLGLKPYWQPTPFPLELS</sequence>